<keyword evidence="10" id="KW-1185">Reference proteome</keyword>
<dbReference type="Gene3D" id="3.40.50.2300">
    <property type="match status" value="1"/>
</dbReference>
<feature type="domain" description="OmpR/PhoB-type" evidence="8">
    <location>
        <begin position="149"/>
        <end position="247"/>
    </location>
</feature>
<dbReference type="SMART" id="SM00862">
    <property type="entry name" value="Trans_reg_C"/>
    <property type="match status" value="1"/>
</dbReference>
<dbReference type="InterPro" id="IPR016032">
    <property type="entry name" value="Sig_transdc_resp-reg_C-effctor"/>
</dbReference>
<keyword evidence="2" id="KW-0902">Two-component regulatory system</keyword>
<evidence type="ECO:0000256" key="2">
    <source>
        <dbReference type="ARBA" id="ARBA00023012"/>
    </source>
</evidence>
<comment type="caution">
    <text evidence="9">The sequence shown here is derived from an EMBL/GenBank/DDBJ whole genome shotgun (WGS) entry which is preliminary data.</text>
</comment>
<keyword evidence="1" id="KW-0597">Phosphoprotein</keyword>
<dbReference type="PANTHER" id="PTHR48111:SF1">
    <property type="entry name" value="TWO-COMPONENT RESPONSE REGULATOR ORR33"/>
    <property type="match status" value="1"/>
</dbReference>
<dbReference type="Gene3D" id="1.10.10.10">
    <property type="entry name" value="Winged helix-like DNA-binding domain superfamily/Winged helix DNA-binding domain"/>
    <property type="match status" value="1"/>
</dbReference>
<dbReference type="Pfam" id="PF00486">
    <property type="entry name" value="Trans_reg_C"/>
    <property type="match status" value="1"/>
</dbReference>
<keyword evidence="5" id="KW-0804">Transcription</keyword>
<dbReference type="Proteomes" id="UP000711047">
    <property type="component" value="Unassembled WGS sequence"/>
</dbReference>
<dbReference type="RefSeq" id="WP_173139537.1">
    <property type="nucleotide sequence ID" value="NZ_JABMKX010000019.1"/>
</dbReference>
<dbReference type="PANTHER" id="PTHR48111">
    <property type="entry name" value="REGULATOR OF RPOS"/>
    <property type="match status" value="1"/>
</dbReference>
<keyword evidence="4 6" id="KW-0238">DNA-binding</keyword>
<evidence type="ECO:0000256" key="4">
    <source>
        <dbReference type="ARBA" id="ARBA00023125"/>
    </source>
</evidence>
<dbReference type="InterPro" id="IPR039420">
    <property type="entry name" value="WalR-like"/>
</dbReference>
<reference evidence="9 10" key="1">
    <citation type="submission" date="2020-05" db="EMBL/GenBank/DDBJ databases">
        <title>Paenibacillus glebae, sp. nov., Paenibacillus humi sp. nov., Paenibacillus pedi sp. nov., Paenibacillus terrestris sp. nov. and Paenibacillus terricola sp. nov., isolated from a forest top soil sample.</title>
        <authorList>
            <person name="Qi S."/>
            <person name="Carlier A."/>
            <person name="Cnockaert M."/>
            <person name="Vandamme P."/>
        </authorList>
    </citation>
    <scope>NUCLEOTIDE SEQUENCE [LARGE SCALE GENOMIC DNA]</scope>
    <source>
        <strain evidence="9 10">LMG 29502</strain>
    </source>
</reference>
<dbReference type="CDD" id="cd00383">
    <property type="entry name" value="trans_reg_C"/>
    <property type="match status" value="1"/>
</dbReference>
<dbReference type="InterPro" id="IPR036388">
    <property type="entry name" value="WH-like_DNA-bd_sf"/>
</dbReference>
<keyword evidence="3" id="KW-0805">Transcription regulation</keyword>
<proteinExistence type="predicted"/>
<protein>
    <submittedName>
        <fullName evidence="9">Response regulator transcription factor</fullName>
    </submittedName>
</protein>
<feature type="DNA-binding region" description="OmpR/PhoB-type" evidence="6">
    <location>
        <begin position="149"/>
        <end position="247"/>
    </location>
</feature>
<evidence type="ECO:0000259" key="8">
    <source>
        <dbReference type="PROSITE" id="PS51755"/>
    </source>
</evidence>
<evidence type="ECO:0000256" key="6">
    <source>
        <dbReference type="PROSITE-ProRule" id="PRU01091"/>
    </source>
</evidence>
<accession>A0ABX2DX37</accession>
<dbReference type="CDD" id="cd00156">
    <property type="entry name" value="REC"/>
    <property type="match status" value="1"/>
</dbReference>
<evidence type="ECO:0000256" key="5">
    <source>
        <dbReference type="ARBA" id="ARBA00023163"/>
    </source>
</evidence>
<evidence type="ECO:0000313" key="9">
    <source>
        <dbReference type="EMBL" id="NQX48920.1"/>
    </source>
</evidence>
<gene>
    <name evidence="9" type="ORF">HQN87_26720</name>
</gene>
<sequence length="254" mass="28020">MNELIAWYRPGPVPDERKAAADGDSSESGQIELEEAIHSLGMKTAISEDLESLRLLLSGGEPVLLLAELDEPGGWAGWEAVSEARNEGMILPVMVISLSGGLQEVRGEAAVSAFEAGGNEYMGKPVHTGEFKRRILNLLQLTGRRKETASLLKVDGLLLDPGRRQVSRDGTELMMTPKEFDLLHYLAVNLGEVCPRDEILRQVWGYHFHADTNVVDVYIRHLRLKVDKGRRNKLIHTVRGTGYVLRAPESGATS</sequence>
<dbReference type="PROSITE" id="PS51755">
    <property type="entry name" value="OMPR_PHOB"/>
    <property type="match status" value="1"/>
</dbReference>
<evidence type="ECO:0000256" key="7">
    <source>
        <dbReference type="SAM" id="MobiDB-lite"/>
    </source>
</evidence>
<feature type="region of interest" description="Disordered" evidence="7">
    <location>
        <begin position="9"/>
        <end position="28"/>
    </location>
</feature>
<organism evidence="9 10">
    <name type="scientific">Paenibacillus tritici</name>
    <dbReference type="NCBI Taxonomy" id="1873425"/>
    <lineage>
        <taxon>Bacteria</taxon>
        <taxon>Bacillati</taxon>
        <taxon>Bacillota</taxon>
        <taxon>Bacilli</taxon>
        <taxon>Bacillales</taxon>
        <taxon>Paenibacillaceae</taxon>
        <taxon>Paenibacillus</taxon>
    </lineage>
</organism>
<dbReference type="EMBL" id="JABMKX010000019">
    <property type="protein sequence ID" value="NQX48920.1"/>
    <property type="molecule type" value="Genomic_DNA"/>
</dbReference>
<dbReference type="InterPro" id="IPR011006">
    <property type="entry name" value="CheY-like_superfamily"/>
</dbReference>
<dbReference type="SUPFAM" id="SSF52172">
    <property type="entry name" value="CheY-like"/>
    <property type="match status" value="1"/>
</dbReference>
<evidence type="ECO:0000256" key="1">
    <source>
        <dbReference type="ARBA" id="ARBA00022553"/>
    </source>
</evidence>
<dbReference type="InterPro" id="IPR001867">
    <property type="entry name" value="OmpR/PhoB-type_DNA-bd"/>
</dbReference>
<dbReference type="SUPFAM" id="SSF46894">
    <property type="entry name" value="C-terminal effector domain of the bipartite response regulators"/>
    <property type="match status" value="1"/>
</dbReference>
<evidence type="ECO:0000313" key="10">
    <source>
        <dbReference type="Proteomes" id="UP000711047"/>
    </source>
</evidence>
<evidence type="ECO:0000256" key="3">
    <source>
        <dbReference type="ARBA" id="ARBA00023015"/>
    </source>
</evidence>
<name>A0ABX2DX37_9BACL</name>